<dbReference type="AlphaFoldDB" id="A0A3B7MQS9"/>
<dbReference type="OrthoDB" id="677560at2"/>
<gene>
    <name evidence="3" type="ORF">D3H65_16020</name>
</gene>
<dbReference type="Pfam" id="PF01541">
    <property type="entry name" value="GIY-YIG"/>
    <property type="match status" value="1"/>
</dbReference>
<dbReference type="SUPFAM" id="SSF82771">
    <property type="entry name" value="GIY-YIG endonuclease"/>
    <property type="match status" value="1"/>
</dbReference>
<dbReference type="RefSeq" id="WP_119051281.1">
    <property type="nucleotide sequence ID" value="NZ_CP032157.1"/>
</dbReference>
<proteinExistence type="inferred from homology"/>
<dbReference type="PANTHER" id="PTHR34477:SF1">
    <property type="entry name" value="UPF0213 PROTEIN YHBQ"/>
    <property type="match status" value="1"/>
</dbReference>
<dbReference type="InterPro" id="IPR000305">
    <property type="entry name" value="GIY-YIG_endonuc"/>
</dbReference>
<dbReference type="CDD" id="cd10449">
    <property type="entry name" value="GIY-YIG_SLX1_like"/>
    <property type="match status" value="1"/>
</dbReference>
<name>A0A3B7MQS9_9BACT</name>
<evidence type="ECO:0000313" key="3">
    <source>
        <dbReference type="EMBL" id="AXY75400.1"/>
    </source>
</evidence>
<reference evidence="3 4" key="1">
    <citation type="submission" date="2018-09" db="EMBL/GenBank/DDBJ databases">
        <title>Genome sequencing of strain 6GH32-13.</title>
        <authorList>
            <person name="Weon H.-Y."/>
            <person name="Heo J."/>
            <person name="Kwon S.-W."/>
        </authorList>
    </citation>
    <scope>NUCLEOTIDE SEQUENCE [LARGE SCALE GENOMIC DNA]</scope>
    <source>
        <strain evidence="3 4">5GH32-13</strain>
    </source>
</reference>
<keyword evidence="4" id="KW-1185">Reference proteome</keyword>
<dbReference type="InterPro" id="IPR050190">
    <property type="entry name" value="UPF0213_domain"/>
</dbReference>
<comment type="similarity">
    <text evidence="1">Belongs to the UPF0213 family.</text>
</comment>
<dbReference type="EMBL" id="CP032157">
    <property type="protein sequence ID" value="AXY75400.1"/>
    <property type="molecule type" value="Genomic_DNA"/>
</dbReference>
<protein>
    <submittedName>
        <fullName evidence="3">GIY-YIG nuclease family protein</fullName>
    </submittedName>
</protein>
<sequence>MAFYVYIIQSTVDESFYKGFSEDPFKRLLQHNAGETLSTRFLIPWKLVYVEQMASKTEALIREKNLKKATRERIYALLTHSKNIVIQFIREGDL</sequence>
<dbReference type="KEGG" id="pseg:D3H65_16020"/>
<evidence type="ECO:0000259" key="2">
    <source>
        <dbReference type="PROSITE" id="PS50164"/>
    </source>
</evidence>
<dbReference type="Proteomes" id="UP000263900">
    <property type="component" value="Chromosome"/>
</dbReference>
<evidence type="ECO:0000256" key="1">
    <source>
        <dbReference type="ARBA" id="ARBA00007435"/>
    </source>
</evidence>
<dbReference type="PROSITE" id="PS50164">
    <property type="entry name" value="GIY_YIG"/>
    <property type="match status" value="1"/>
</dbReference>
<evidence type="ECO:0000313" key="4">
    <source>
        <dbReference type="Proteomes" id="UP000263900"/>
    </source>
</evidence>
<organism evidence="3 4">
    <name type="scientific">Paraflavitalea soli</name>
    <dbReference type="NCBI Taxonomy" id="2315862"/>
    <lineage>
        <taxon>Bacteria</taxon>
        <taxon>Pseudomonadati</taxon>
        <taxon>Bacteroidota</taxon>
        <taxon>Chitinophagia</taxon>
        <taxon>Chitinophagales</taxon>
        <taxon>Chitinophagaceae</taxon>
        <taxon>Paraflavitalea</taxon>
    </lineage>
</organism>
<dbReference type="InterPro" id="IPR035901">
    <property type="entry name" value="GIY-YIG_endonuc_sf"/>
</dbReference>
<feature type="domain" description="GIY-YIG" evidence="2">
    <location>
        <begin position="1"/>
        <end position="77"/>
    </location>
</feature>
<dbReference type="Gene3D" id="3.40.1440.10">
    <property type="entry name" value="GIY-YIG endonuclease"/>
    <property type="match status" value="1"/>
</dbReference>
<dbReference type="PANTHER" id="PTHR34477">
    <property type="entry name" value="UPF0213 PROTEIN YHBQ"/>
    <property type="match status" value="1"/>
</dbReference>
<accession>A0A3B7MQS9</accession>